<evidence type="ECO:0000313" key="2">
    <source>
        <dbReference type="Proteomes" id="UP001305414"/>
    </source>
</evidence>
<evidence type="ECO:0000313" key="1">
    <source>
        <dbReference type="EMBL" id="KAK5630137.1"/>
    </source>
</evidence>
<sequence>MRLVRTCLRNGLNNLFECIVEGERVVEGVEEQAFCQLGVVVANMIEINDEPLLVLLEHEDNVGSVTLRMLVICSERSKRQ</sequence>
<reference evidence="1 2" key="1">
    <citation type="submission" date="2023-10" db="EMBL/GenBank/DDBJ databases">
        <title>Draft genome sequence of Xylaria bambusicola isolate GMP-LS, the root and basal stem rot pathogen of sugarcane in Indonesia.</title>
        <authorList>
            <person name="Selvaraj P."/>
            <person name="Muralishankar V."/>
            <person name="Muruganantham S."/>
            <person name="Sp S."/>
            <person name="Haryani S."/>
            <person name="Lau K.J.X."/>
            <person name="Naqvi N.I."/>
        </authorList>
    </citation>
    <scope>NUCLEOTIDE SEQUENCE [LARGE SCALE GENOMIC DNA]</scope>
    <source>
        <strain evidence="1">GMP-LS</strain>
    </source>
</reference>
<organism evidence="1 2">
    <name type="scientific">Xylaria bambusicola</name>
    <dbReference type="NCBI Taxonomy" id="326684"/>
    <lineage>
        <taxon>Eukaryota</taxon>
        <taxon>Fungi</taxon>
        <taxon>Dikarya</taxon>
        <taxon>Ascomycota</taxon>
        <taxon>Pezizomycotina</taxon>
        <taxon>Sordariomycetes</taxon>
        <taxon>Xylariomycetidae</taxon>
        <taxon>Xylariales</taxon>
        <taxon>Xylariaceae</taxon>
        <taxon>Xylaria</taxon>
    </lineage>
</organism>
<dbReference type="Proteomes" id="UP001305414">
    <property type="component" value="Unassembled WGS sequence"/>
</dbReference>
<protein>
    <submittedName>
        <fullName evidence="1">Uncharacterized protein</fullName>
    </submittedName>
</protein>
<accession>A0AAN7Z548</accession>
<name>A0AAN7Z548_9PEZI</name>
<gene>
    <name evidence="1" type="ORF">RRF57_005852</name>
</gene>
<keyword evidence="2" id="KW-1185">Reference proteome</keyword>
<dbReference type="EMBL" id="JAWHQM010000014">
    <property type="protein sequence ID" value="KAK5630137.1"/>
    <property type="molecule type" value="Genomic_DNA"/>
</dbReference>
<proteinExistence type="predicted"/>
<comment type="caution">
    <text evidence="1">The sequence shown here is derived from an EMBL/GenBank/DDBJ whole genome shotgun (WGS) entry which is preliminary data.</text>
</comment>
<dbReference type="AlphaFoldDB" id="A0AAN7Z548"/>